<organism evidence="16 17">
    <name type="scientific">Raphidocelis subcapitata</name>
    <dbReference type="NCBI Taxonomy" id="307507"/>
    <lineage>
        <taxon>Eukaryota</taxon>
        <taxon>Viridiplantae</taxon>
        <taxon>Chlorophyta</taxon>
        <taxon>core chlorophytes</taxon>
        <taxon>Chlorophyceae</taxon>
        <taxon>CS clade</taxon>
        <taxon>Sphaeropleales</taxon>
        <taxon>Selenastraceae</taxon>
        <taxon>Raphidocelis</taxon>
    </lineage>
</organism>
<feature type="compositionally biased region" description="Gly residues" evidence="12">
    <location>
        <begin position="323"/>
        <end position="367"/>
    </location>
</feature>
<evidence type="ECO:0000256" key="11">
    <source>
        <dbReference type="PROSITE-ProRule" id="PRU00175"/>
    </source>
</evidence>
<dbReference type="PROSITE" id="PS51194">
    <property type="entry name" value="HELICASE_CTER"/>
    <property type="match status" value="1"/>
</dbReference>
<dbReference type="Gene3D" id="3.40.50.10810">
    <property type="entry name" value="Tandem AAA-ATPase domain"/>
    <property type="match status" value="2"/>
</dbReference>
<dbReference type="GO" id="GO:0004386">
    <property type="term" value="F:helicase activity"/>
    <property type="evidence" value="ECO:0007669"/>
    <property type="project" value="UniProtKB-KW"/>
</dbReference>
<dbReference type="SMART" id="SM00184">
    <property type="entry name" value="RING"/>
    <property type="match status" value="1"/>
</dbReference>
<dbReference type="SMART" id="SM00910">
    <property type="entry name" value="HIRAN"/>
    <property type="match status" value="1"/>
</dbReference>
<name>A0A2V0PAI6_9CHLO</name>
<comment type="caution">
    <text evidence="16">The sequence shown here is derived from an EMBL/GenBank/DDBJ whole genome shotgun (WGS) entry which is preliminary data.</text>
</comment>
<dbReference type="InterPro" id="IPR017907">
    <property type="entry name" value="Znf_RING_CS"/>
</dbReference>
<dbReference type="GO" id="GO:0006281">
    <property type="term" value="P:DNA repair"/>
    <property type="evidence" value="ECO:0007669"/>
    <property type="project" value="TreeGrafter"/>
</dbReference>
<accession>A0A2V0PAI6</accession>
<dbReference type="SMART" id="SM00490">
    <property type="entry name" value="HELICc"/>
    <property type="match status" value="1"/>
</dbReference>
<dbReference type="InterPro" id="IPR001650">
    <property type="entry name" value="Helicase_C-like"/>
</dbReference>
<keyword evidence="17" id="KW-1185">Reference proteome</keyword>
<dbReference type="InterPro" id="IPR018957">
    <property type="entry name" value="Znf_C3HC4_RING-type"/>
</dbReference>
<dbReference type="InterPro" id="IPR000330">
    <property type="entry name" value="SNF2_N"/>
</dbReference>
<evidence type="ECO:0000256" key="10">
    <source>
        <dbReference type="ARBA" id="ARBA00023242"/>
    </source>
</evidence>
<evidence type="ECO:0000256" key="6">
    <source>
        <dbReference type="ARBA" id="ARBA00022801"/>
    </source>
</evidence>
<dbReference type="GO" id="GO:0003676">
    <property type="term" value="F:nucleic acid binding"/>
    <property type="evidence" value="ECO:0007669"/>
    <property type="project" value="InterPro"/>
</dbReference>
<dbReference type="GO" id="GO:0016818">
    <property type="term" value="F:hydrolase activity, acting on acid anhydrides, in phosphorus-containing anhydrides"/>
    <property type="evidence" value="ECO:0007669"/>
    <property type="project" value="InterPro"/>
</dbReference>
<proteinExistence type="inferred from homology"/>
<dbReference type="PROSITE" id="PS51192">
    <property type="entry name" value="HELICASE_ATP_BIND_1"/>
    <property type="match status" value="1"/>
</dbReference>
<dbReference type="PROSITE" id="PS00518">
    <property type="entry name" value="ZF_RING_1"/>
    <property type="match status" value="1"/>
</dbReference>
<dbReference type="AlphaFoldDB" id="A0A2V0PAI6"/>
<dbReference type="PROSITE" id="PS50089">
    <property type="entry name" value="ZF_RING_2"/>
    <property type="match status" value="1"/>
</dbReference>
<protein>
    <submittedName>
        <fullName evidence="16">Helicase-like transcription factor</fullName>
    </submittedName>
</protein>
<dbReference type="InterPro" id="IPR038718">
    <property type="entry name" value="SNF2-like_sf"/>
</dbReference>
<keyword evidence="7 16" id="KW-0347">Helicase</keyword>
<dbReference type="EMBL" id="BDRX01000088">
    <property type="protein sequence ID" value="GBF96868.1"/>
    <property type="molecule type" value="Genomic_DNA"/>
</dbReference>
<dbReference type="InterPro" id="IPR014001">
    <property type="entry name" value="Helicase_ATP-bd"/>
</dbReference>
<evidence type="ECO:0000256" key="2">
    <source>
        <dbReference type="ARBA" id="ARBA00008438"/>
    </source>
</evidence>
<evidence type="ECO:0000256" key="1">
    <source>
        <dbReference type="ARBA" id="ARBA00004123"/>
    </source>
</evidence>
<reference evidence="16 17" key="1">
    <citation type="journal article" date="2018" name="Sci. Rep.">
        <title>Raphidocelis subcapitata (=Pseudokirchneriella subcapitata) provides an insight into genome evolution and environmental adaptations in the Sphaeropleales.</title>
        <authorList>
            <person name="Suzuki S."/>
            <person name="Yamaguchi H."/>
            <person name="Nakajima N."/>
            <person name="Kawachi M."/>
        </authorList>
    </citation>
    <scope>NUCLEOTIDE SEQUENCE [LARGE SCALE GENOMIC DNA]</scope>
    <source>
        <strain evidence="16 17">NIES-35</strain>
    </source>
</reference>
<dbReference type="Pfam" id="PF08797">
    <property type="entry name" value="HIRAN"/>
    <property type="match status" value="1"/>
</dbReference>
<dbReference type="PANTHER" id="PTHR45626">
    <property type="entry name" value="TRANSCRIPTION TERMINATION FACTOR 2-RELATED"/>
    <property type="match status" value="1"/>
</dbReference>
<evidence type="ECO:0000256" key="3">
    <source>
        <dbReference type="ARBA" id="ARBA00022723"/>
    </source>
</evidence>
<dbReference type="Gene3D" id="3.40.50.300">
    <property type="entry name" value="P-loop containing nucleotide triphosphate hydrolases"/>
    <property type="match status" value="1"/>
</dbReference>
<dbReference type="SUPFAM" id="SSF52540">
    <property type="entry name" value="P-loop containing nucleoside triphosphate hydrolases"/>
    <property type="match status" value="2"/>
</dbReference>
<dbReference type="Pfam" id="PF00097">
    <property type="entry name" value="zf-C3HC4"/>
    <property type="match status" value="1"/>
</dbReference>
<dbReference type="OrthoDB" id="448448at2759"/>
<feature type="region of interest" description="Disordered" evidence="12">
    <location>
        <begin position="307"/>
        <end position="469"/>
    </location>
</feature>
<dbReference type="GO" id="GO:0008094">
    <property type="term" value="F:ATP-dependent activity, acting on DNA"/>
    <property type="evidence" value="ECO:0007669"/>
    <property type="project" value="TreeGrafter"/>
</dbReference>
<dbReference type="InterPro" id="IPR014905">
    <property type="entry name" value="HIRAN"/>
</dbReference>
<evidence type="ECO:0000256" key="5">
    <source>
        <dbReference type="ARBA" id="ARBA00022771"/>
    </source>
</evidence>
<dbReference type="InterPro" id="IPR013083">
    <property type="entry name" value="Znf_RING/FYVE/PHD"/>
</dbReference>
<dbReference type="InterPro" id="IPR027417">
    <property type="entry name" value="P-loop_NTPase"/>
</dbReference>
<evidence type="ECO:0000256" key="9">
    <source>
        <dbReference type="ARBA" id="ARBA00022840"/>
    </source>
</evidence>
<dbReference type="GO" id="GO:0005634">
    <property type="term" value="C:nucleus"/>
    <property type="evidence" value="ECO:0007669"/>
    <property type="project" value="UniProtKB-SubCell"/>
</dbReference>
<dbReference type="InterPro" id="IPR049730">
    <property type="entry name" value="SNF2/RAD54-like_C"/>
</dbReference>
<feature type="compositionally biased region" description="Basic residues" evidence="12">
    <location>
        <begin position="427"/>
        <end position="452"/>
    </location>
</feature>
<feature type="compositionally biased region" description="Basic residues" evidence="12">
    <location>
        <begin position="379"/>
        <end position="393"/>
    </location>
</feature>
<evidence type="ECO:0000256" key="8">
    <source>
        <dbReference type="ARBA" id="ARBA00022833"/>
    </source>
</evidence>
<keyword evidence="9" id="KW-0067">ATP-binding</keyword>
<keyword evidence="10" id="KW-0539">Nucleus</keyword>
<comment type="similarity">
    <text evidence="2">Belongs to the SNF2/RAD54 helicase family. RAD16 subfamily.</text>
</comment>
<evidence type="ECO:0000256" key="4">
    <source>
        <dbReference type="ARBA" id="ARBA00022741"/>
    </source>
</evidence>
<evidence type="ECO:0000256" key="12">
    <source>
        <dbReference type="SAM" id="MobiDB-lite"/>
    </source>
</evidence>
<keyword evidence="4" id="KW-0547">Nucleotide-binding</keyword>
<feature type="compositionally biased region" description="Gly residues" evidence="12">
    <location>
        <begin position="860"/>
        <end position="873"/>
    </location>
</feature>
<evidence type="ECO:0000313" key="17">
    <source>
        <dbReference type="Proteomes" id="UP000247498"/>
    </source>
</evidence>
<dbReference type="InterPro" id="IPR001841">
    <property type="entry name" value="Znf_RING"/>
</dbReference>
<dbReference type="SUPFAM" id="SSF57850">
    <property type="entry name" value="RING/U-box"/>
    <property type="match status" value="1"/>
</dbReference>
<dbReference type="Gene3D" id="3.30.70.2330">
    <property type="match status" value="1"/>
</dbReference>
<dbReference type="InterPro" id="IPR050628">
    <property type="entry name" value="SNF2_RAD54_helicase_TF"/>
</dbReference>
<evidence type="ECO:0000313" key="16">
    <source>
        <dbReference type="EMBL" id="GBF96868.1"/>
    </source>
</evidence>
<dbReference type="Gene3D" id="3.30.40.10">
    <property type="entry name" value="Zinc/RING finger domain, C3HC4 (zinc finger)"/>
    <property type="match status" value="1"/>
</dbReference>
<feature type="compositionally biased region" description="Low complexity" evidence="12">
    <location>
        <begin position="368"/>
        <end position="378"/>
    </location>
</feature>
<feature type="region of interest" description="Disordered" evidence="12">
    <location>
        <begin position="844"/>
        <end position="878"/>
    </location>
</feature>
<evidence type="ECO:0000256" key="7">
    <source>
        <dbReference type="ARBA" id="ARBA00022806"/>
    </source>
</evidence>
<keyword evidence="3" id="KW-0479">Metal-binding</keyword>
<dbReference type="SMART" id="SM00487">
    <property type="entry name" value="DEXDc"/>
    <property type="match status" value="1"/>
</dbReference>
<evidence type="ECO:0000259" key="14">
    <source>
        <dbReference type="PROSITE" id="PS51192"/>
    </source>
</evidence>
<dbReference type="FunCoup" id="A0A2V0PAI6">
    <property type="interactions" value="1401"/>
</dbReference>
<dbReference type="CDD" id="cd18793">
    <property type="entry name" value="SF2_C_SNF"/>
    <property type="match status" value="1"/>
</dbReference>
<feature type="domain" description="Helicase C-terminal" evidence="15">
    <location>
        <begin position="889"/>
        <end position="1042"/>
    </location>
</feature>
<evidence type="ECO:0000259" key="15">
    <source>
        <dbReference type="PROSITE" id="PS51194"/>
    </source>
</evidence>
<feature type="domain" description="Helicase ATP-binding" evidence="14">
    <location>
        <begin position="508"/>
        <end position="633"/>
    </location>
</feature>
<sequence>MAAVAPAPAGPELGSPGAPIPIDDSGSEGQEGEEAELFFLGSFRSKIVGVQYYAGKVGHDELVGFVREPNNPYDRWAVRVENIRGEKVGHLPRVLVQYIAPLLDSGDVYIEGLMPGSGNNVYTMPIEVFCYGPSLDIAPALAKRVEQGGCAFSSDVAVGGADSAGTLFQGGTSPGGRKGRGGGAAAAAAATAKVLSPQQMESALDRLFEELVQAAGPAPHAAADPEVITSGLYPHQSQALAWMLERENGGGLPPFWERSKEGGGYVCTLTNTPEPQRPAPVRGGILADDMGLGKTLTVLSLIATNRPGAPHPQFTAEPPGGPAAAGGGGDGGGDAAGASGSGGGAGAGGSGGGAGAGASGSGAGASGSGAAAAAAPAGRPKRQAAPRAKRAKRNAIDEREWDAESSSDSDCSGGSDDEEDWGAARGAAKKRGNAKAATKAKAKAKGKAKAKAKAAPAPPRAPAAAAPTPARPAAAAAAAGGAGAAAAAAADPDAPAPAPPAAGGPRATLLVAPLSVLSNWTTQLEEHTAGSLSCYVYHGADRNRSPTFLAGHDLVVTTYSVLGGELANPRSGLMAVNWLRVVLDEGHSIKNPATRQAQAAMKLKTERRWVVTGTPLQNHVSDLYAMMAFLRVAPLGDRAYFRRLLERPLKASDERALMRLQILMGALALRRTKVTPGTGGQPLVALPPKTTLLVQVDLGPEDGRAYSALEAESRALVGRTLNNADALTAQYTHVLAILMRLRQVCNSRTLCPDALELLRTAARAAAGAAAGAPPPPELLAKLLAALTAGGDSGGSEECSVCLNPFDSPCITRCGHVFCRPCILSVIARDKPACPLCRAPVSEAGLVEPPPPEPEAPAADAGGGEGGGEGGGGSQDPVEAACKGSSKALVLLERLRAMPPGHKAVVFSQFLGMLDIVCAALTAAGLPFLRLDGSCPAAQRAQMLAAFAAPDGPRVFVASLKAGGVGMNLTAGCQVHLLEPHYNPAVEDQAADRVHRLGQTRPVTVCRYIARGTIEERMLQLQDRKRALAQAAFDVPRGGREAAREARARDIRLLMAL</sequence>
<dbReference type="STRING" id="307507.A0A2V0PAI6"/>
<keyword evidence="8" id="KW-0862">Zinc</keyword>
<dbReference type="Proteomes" id="UP000247498">
    <property type="component" value="Unassembled WGS sequence"/>
</dbReference>
<feature type="region of interest" description="Disordered" evidence="12">
    <location>
        <begin position="1"/>
        <end position="31"/>
    </location>
</feature>
<comment type="subcellular location">
    <subcellularLocation>
        <location evidence="1">Nucleus</location>
    </subcellularLocation>
</comment>
<feature type="domain" description="RING-type" evidence="13">
    <location>
        <begin position="798"/>
        <end position="837"/>
    </location>
</feature>
<dbReference type="GO" id="GO:0005524">
    <property type="term" value="F:ATP binding"/>
    <property type="evidence" value="ECO:0007669"/>
    <property type="project" value="UniProtKB-KW"/>
</dbReference>
<dbReference type="Pfam" id="PF00271">
    <property type="entry name" value="Helicase_C"/>
    <property type="match status" value="1"/>
</dbReference>
<dbReference type="PANTHER" id="PTHR45626:SF17">
    <property type="entry name" value="HELICASE-LIKE TRANSCRIPTION FACTOR"/>
    <property type="match status" value="1"/>
</dbReference>
<dbReference type="Pfam" id="PF00176">
    <property type="entry name" value="SNF2-rel_dom"/>
    <property type="match status" value="1"/>
</dbReference>
<evidence type="ECO:0000259" key="13">
    <source>
        <dbReference type="PROSITE" id="PS50089"/>
    </source>
</evidence>
<gene>
    <name evidence="16" type="ORF">Rsub_09873</name>
</gene>
<dbReference type="GO" id="GO:0008270">
    <property type="term" value="F:zinc ion binding"/>
    <property type="evidence" value="ECO:0007669"/>
    <property type="project" value="UniProtKB-KW"/>
</dbReference>
<keyword evidence="5 11" id="KW-0863">Zinc-finger</keyword>
<keyword evidence="6" id="KW-0378">Hydrolase</keyword>
<dbReference type="InParanoid" id="A0A2V0PAI6"/>